<dbReference type="GO" id="GO:0006897">
    <property type="term" value="P:endocytosis"/>
    <property type="evidence" value="ECO:0007669"/>
    <property type="project" value="EnsemblFungi"/>
</dbReference>
<dbReference type="OrthoDB" id="10262320at2759"/>
<proteinExistence type="predicted"/>
<dbReference type="GO" id="GO:0032051">
    <property type="term" value="F:clathrin light chain binding"/>
    <property type="evidence" value="ECO:0007669"/>
    <property type="project" value="TreeGrafter"/>
</dbReference>
<dbReference type="PANTHER" id="PTHR10407">
    <property type="entry name" value="HUNTINGTIN INTERACTING PROTEIN 1"/>
    <property type="match status" value="1"/>
</dbReference>
<dbReference type="GO" id="GO:0034316">
    <property type="term" value="P:negative regulation of Arp2/3 complex-mediated actin nucleation"/>
    <property type="evidence" value="ECO:0007669"/>
    <property type="project" value="EnsemblFungi"/>
</dbReference>
<sequence>MSRASSDLQRAIKKACTVDEEAPKRKHVRACILYTWDHHSSKEFFQILKNGNYMNDEIQLFKMLILIHKVIQEGHPSALIAGIKNREWIKSMYRVHGGSSPYAKLIAKYVKFLIMKLDFHAHHKGFRNGTFEYQEYVSLVSVSDLDRGYETILELMALQDLVDEFAQYIFASIERGYTADLKVAGLVPLIAESYGIYKFITSMLRAIYTQLDDEGLVQMLEEKVMEQHLRLFEFYADCASIKSLSSLVTIPKLPRDPPSMAPKLESVTSASKNLAREPSPAISNQQRSMTPQSISRQASQRPPASSSVTPLATPANVPDFATALATAPLKRMSTANAFPQAAAMTGGANLTAAATGFFVPVTTDLAANTAYMNASLTGGANATMMNPVLTGGANNAYMNAALTGGANNAYMNAALTGGANNAYMNAALTGGANTAYMNASFTGGANTAYTNASLTGGANATMMNPVLTGGANTNMMNPVLTGGANNAYMNASLTGGANPSMMNPMSTGGANSAYMNTSLSGGANLPYMNQTGTLNNPALTGTNMAPTTFMTSTTTGPTTTFMNSNNTGGANSASMTTLANQFTNSMTLNPTGSIQASFSTPSLPSMQQNNSNQTGNLVQQIQENQDLLQKYDDQLQKNETELNRLRQQLAYKETDMKNVQDKCDSISKLYSQLRQEHLRILPRAQSSPQQTLDFVLQASINNLQLRPTKEDVSKFATELATHMNNFIVSNSDFNNVVYAATAFSNAMATLAATSYSPEIAQRCSYQAQQYLTQLTSSVLSPLSVEIKTDTVINANIEMQRALQQL</sequence>
<evidence type="ECO:0000256" key="1">
    <source>
        <dbReference type="SAM" id="Coils"/>
    </source>
</evidence>
<dbReference type="CDD" id="cd17007">
    <property type="entry name" value="ANTH_N_Sla2p"/>
    <property type="match status" value="1"/>
</dbReference>
<evidence type="ECO:0000313" key="5">
    <source>
        <dbReference type="Proteomes" id="UP000000267"/>
    </source>
</evidence>
<evidence type="ECO:0000259" key="3">
    <source>
        <dbReference type="PROSITE" id="PS50942"/>
    </source>
</evidence>
<dbReference type="Pfam" id="PF07651">
    <property type="entry name" value="ANTH"/>
    <property type="match status" value="1"/>
</dbReference>
<dbReference type="GO" id="GO:0048268">
    <property type="term" value="P:clathrin coat assembly"/>
    <property type="evidence" value="ECO:0007669"/>
    <property type="project" value="TreeGrafter"/>
</dbReference>
<dbReference type="EMBL" id="DS480385">
    <property type="protein sequence ID" value="EDO18774.1"/>
    <property type="molecule type" value="Genomic_DNA"/>
</dbReference>
<dbReference type="GeneID" id="5547089"/>
<dbReference type="GO" id="GO:0051015">
    <property type="term" value="F:actin filament binding"/>
    <property type="evidence" value="ECO:0007669"/>
    <property type="project" value="TreeGrafter"/>
</dbReference>
<feature type="domain" description="ENTH" evidence="3">
    <location>
        <begin position="1"/>
        <end position="127"/>
    </location>
</feature>
<dbReference type="RefSeq" id="XP_001646632.1">
    <property type="nucleotide sequence ID" value="XM_001646582.1"/>
</dbReference>
<name>A7TG17_VANPO</name>
<dbReference type="FunCoup" id="A7TG17">
    <property type="interactions" value="275"/>
</dbReference>
<dbReference type="KEGG" id="vpo:Kpol_1028p49"/>
<protein>
    <recommendedName>
        <fullName evidence="3">ENTH domain-containing protein</fullName>
    </recommendedName>
</protein>
<organism evidence="5">
    <name type="scientific">Vanderwaltozyma polyspora (strain ATCC 22028 / DSM 70294 / BCRC 21397 / CBS 2163 / NBRC 10782 / NRRL Y-8283 / UCD 57-17)</name>
    <name type="common">Kluyveromyces polysporus</name>
    <dbReference type="NCBI Taxonomy" id="436907"/>
    <lineage>
        <taxon>Eukaryota</taxon>
        <taxon>Fungi</taxon>
        <taxon>Dikarya</taxon>
        <taxon>Ascomycota</taxon>
        <taxon>Saccharomycotina</taxon>
        <taxon>Saccharomycetes</taxon>
        <taxon>Saccharomycetales</taxon>
        <taxon>Saccharomycetaceae</taxon>
        <taxon>Vanderwaltozyma</taxon>
    </lineage>
</organism>
<dbReference type="GO" id="GO:0030136">
    <property type="term" value="C:clathrin-coated vesicle"/>
    <property type="evidence" value="ECO:0007669"/>
    <property type="project" value="TreeGrafter"/>
</dbReference>
<evidence type="ECO:0000256" key="2">
    <source>
        <dbReference type="SAM" id="MobiDB-lite"/>
    </source>
</evidence>
<reference evidence="4 5" key="1">
    <citation type="journal article" date="2007" name="Proc. Natl. Acad. Sci. U.S.A.">
        <title>Independent sorting-out of thousands of duplicated gene pairs in two yeast species descended from a whole-genome duplication.</title>
        <authorList>
            <person name="Scannell D.R."/>
            <person name="Frank A.C."/>
            <person name="Conant G.C."/>
            <person name="Byrne K.P."/>
            <person name="Woolfit M."/>
            <person name="Wolfe K.H."/>
        </authorList>
    </citation>
    <scope>NUCLEOTIDE SEQUENCE [LARGE SCALE GENOMIC DNA]</scope>
    <source>
        <strain evidence="5">ATCC 22028 / DSM 70294 / BCRC 21397 / CBS 2163 / NBRC 10782 / NRRL Y-8283 / UCD 57-17</strain>
    </source>
</reference>
<feature type="compositionally biased region" description="Polar residues" evidence="2">
    <location>
        <begin position="281"/>
        <end position="310"/>
    </location>
</feature>
<dbReference type="eggNOG" id="KOG0980">
    <property type="taxonomic scope" value="Eukaryota"/>
</dbReference>
<evidence type="ECO:0000313" key="4">
    <source>
        <dbReference type="EMBL" id="EDO18774.1"/>
    </source>
</evidence>
<dbReference type="InParanoid" id="A7TG17"/>
<keyword evidence="5" id="KW-1185">Reference proteome</keyword>
<dbReference type="PANTHER" id="PTHR10407:SF15">
    <property type="entry name" value="HUNTINGTIN INTERACTING PROTEIN 1"/>
    <property type="match status" value="1"/>
</dbReference>
<dbReference type="InterPro" id="IPR008942">
    <property type="entry name" value="ENTH_VHS"/>
</dbReference>
<dbReference type="InterPro" id="IPR030224">
    <property type="entry name" value="Sla2_fam"/>
</dbReference>
<dbReference type="AlphaFoldDB" id="A7TG17"/>
<dbReference type="HOGENOM" id="CLU_344228_0_0_1"/>
<dbReference type="InterPro" id="IPR013809">
    <property type="entry name" value="ENTH"/>
</dbReference>
<accession>A7TG17</accession>
<feature type="region of interest" description="Disordered" evidence="2">
    <location>
        <begin position="258"/>
        <end position="313"/>
    </location>
</feature>
<dbReference type="GO" id="GO:0000147">
    <property type="term" value="P:actin cortical patch assembly"/>
    <property type="evidence" value="ECO:0007669"/>
    <property type="project" value="EnsemblFungi"/>
</dbReference>
<gene>
    <name evidence="4" type="ORF">Kpol_1028p49</name>
</gene>
<dbReference type="Gene3D" id="1.25.40.90">
    <property type="match status" value="1"/>
</dbReference>
<feature type="coiled-coil region" evidence="1">
    <location>
        <begin position="617"/>
        <end position="676"/>
    </location>
</feature>
<dbReference type="GO" id="GO:0035615">
    <property type="term" value="F:clathrin adaptor activity"/>
    <property type="evidence" value="ECO:0007669"/>
    <property type="project" value="TreeGrafter"/>
</dbReference>
<dbReference type="PhylomeDB" id="A7TG17"/>
<dbReference type="GO" id="GO:0007015">
    <property type="term" value="P:actin filament organization"/>
    <property type="evidence" value="ECO:0007669"/>
    <property type="project" value="EnsemblFungi"/>
</dbReference>
<dbReference type="GO" id="GO:0080025">
    <property type="term" value="F:phosphatidylinositol-3,5-bisphosphate binding"/>
    <property type="evidence" value="ECO:0007669"/>
    <property type="project" value="TreeGrafter"/>
</dbReference>
<dbReference type="SMART" id="SM00273">
    <property type="entry name" value="ENTH"/>
    <property type="match status" value="1"/>
</dbReference>
<dbReference type="PROSITE" id="PS50942">
    <property type="entry name" value="ENTH"/>
    <property type="match status" value="1"/>
</dbReference>
<dbReference type="GO" id="GO:0000131">
    <property type="term" value="C:incipient cellular bud site"/>
    <property type="evidence" value="ECO:0007669"/>
    <property type="project" value="EnsemblFungi"/>
</dbReference>
<dbReference type="SUPFAM" id="SSF48464">
    <property type="entry name" value="ENTH/VHS domain"/>
    <property type="match status" value="1"/>
</dbReference>
<dbReference type="InterPro" id="IPR011417">
    <property type="entry name" value="ANTH_dom"/>
</dbReference>
<dbReference type="GO" id="GO:0043325">
    <property type="term" value="F:phosphatidylinositol-3,4-bisphosphate binding"/>
    <property type="evidence" value="ECO:0007669"/>
    <property type="project" value="TreeGrafter"/>
</dbReference>
<dbReference type="GO" id="GO:0030479">
    <property type="term" value="C:actin cortical patch"/>
    <property type="evidence" value="ECO:0007669"/>
    <property type="project" value="EnsemblFungi"/>
</dbReference>
<keyword evidence="1" id="KW-0175">Coiled coil</keyword>
<dbReference type="OMA" id="GANNAYM"/>
<dbReference type="Proteomes" id="UP000000267">
    <property type="component" value="Unassembled WGS sequence"/>
</dbReference>
<dbReference type="STRING" id="436907.A7TG17"/>